<dbReference type="Ensembl" id="ENSAPET00000018224.1">
    <property type="protein sequence ID" value="ENSAPEP00000017726.1"/>
    <property type="gene ID" value="ENSAPEG00000012682.1"/>
</dbReference>
<feature type="transmembrane region" description="Helical" evidence="2">
    <location>
        <begin position="144"/>
        <end position="165"/>
    </location>
</feature>
<dbReference type="STRING" id="161767.ENSAPEP00000017726"/>
<keyword evidence="4" id="KW-1185">Reference proteome</keyword>
<evidence type="ECO:0000256" key="2">
    <source>
        <dbReference type="SAM" id="Phobius"/>
    </source>
</evidence>
<dbReference type="OMA" id="TQSAHFY"/>
<proteinExistence type="predicted"/>
<keyword evidence="2" id="KW-0812">Transmembrane</keyword>
<protein>
    <submittedName>
        <fullName evidence="3">Uncharacterized protein</fullName>
    </submittedName>
</protein>
<reference evidence="3 4" key="1">
    <citation type="submission" date="2018-03" db="EMBL/GenBank/DDBJ databases">
        <title>Finding Nemo's genes: A chromosome-scale reference assembly of the genome of the orange clownfish Amphiprion percula.</title>
        <authorList>
            <person name="Lehmann R."/>
        </authorList>
    </citation>
    <scope>NUCLEOTIDE SEQUENCE</scope>
</reference>
<dbReference type="GeneTree" id="ENSGT00940000178904"/>
<sequence length="185" mass="21227">TPCGLIFTQSAHFYSFYLDRTIRSAVEQHLFDVNPLEEQHSGTSEFTTRPSSPKVTLTARQRRWHQRDQQEEGLKLRERNRYRKSGIVLMLVVDGTSIKLGGQSGHTERTPKPRKSKHTPTLVQLTDNQAAHAVSHFHLSSRFVTIWGVSVLCFIVAFFFLNCFFPPFPHCDHRSTASLMKARLC</sequence>
<dbReference type="Proteomes" id="UP000265080">
    <property type="component" value="Chromosome 3"/>
</dbReference>
<organism evidence="3 4">
    <name type="scientific">Amphiprion percula</name>
    <name type="common">Orange clownfish</name>
    <name type="synonym">Lutjanus percula</name>
    <dbReference type="NCBI Taxonomy" id="161767"/>
    <lineage>
        <taxon>Eukaryota</taxon>
        <taxon>Metazoa</taxon>
        <taxon>Chordata</taxon>
        <taxon>Craniata</taxon>
        <taxon>Vertebrata</taxon>
        <taxon>Euteleostomi</taxon>
        <taxon>Actinopterygii</taxon>
        <taxon>Neopterygii</taxon>
        <taxon>Teleostei</taxon>
        <taxon>Neoteleostei</taxon>
        <taxon>Acanthomorphata</taxon>
        <taxon>Ovalentaria</taxon>
        <taxon>Pomacentridae</taxon>
        <taxon>Amphiprion</taxon>
    </lineage>
</organism>
<evidence type="ECO:0000313" key="4">
    <source>
        <dbReference type="Proteomes" id="UP000265080"/>
    </source>
</evidence>
<reference evidence="3" key="3">
    <citation type="submission" date="2025-09" db="UniProtKB">
        <authorList>
            <consortium name="Ensembl"/>
        </authorList>
    </citation>
    <scope>IDENTIFICATION</scope>
</reference>
<feature type="region of interest" description="Disordered" evidence="1">
    <location>
        <begin position="38"/>
        <end position="72"/>
    </location>
</feature>
<reference evidence="3" key="2">
    <citation type="submission" date="2025-08" db="UniProtKB">
        <authorList>
            <consortium name="Ensembl"/>
        </authorList>
    </citation>
    <scope>IDENTIFICATION</scope>
</reference>
<name>A0A3P8T1T7_AMPPE</name>
<keyword evidence="2" id="KW-1133">Transmembrane helix</keyword>
<keyword evidence="2" id="KW-0472">Membrane</keyword>
<accession>A0A3P8T1T7</accession>
<evidence type="ECO:0000256" key="1">
    <source>
        <dbReference type="SAM" id="MobiDB-lite"/>
    </source>
</evidence>
<feature type="region of interest" description="Disordered" evidence="1">
    <location>
        <begin position="100"/>
        <end position="119"/>
    </location>
</feature>
<dbReference type="AlphaFoldDB" id="A0A3P8T1T7"/>
<evidence type="ECO:0000313" key="3">
    <source>
        <dbReference type="Ensembl" id="ENSAPEP00000017726.1"/>
    </source>
</evidence>
<feature type="compositionally biased region" description="Polar residues" evidence="1">
    <location>
        <begin position="41"/>
        <end position="59"/>
    </location>
</feature>